<dbReference type="CDD" id="cd03392">
    <property type="entry name" value="PAP2_like_2"/>
    <property type="match status" value="1"/>
</dbReference>
<name>A0A6G2CPY5_9FIRM</name>
<protein>
    <submittedName>
        <fullName evidence="1">Phosphatase PAP2 family protein</fullName>
    </submittedName>
</protein>
<dbReference type="EMBL" id="WMQV01000022">
    <property type="protein sequence ID" value="MTL94789.1"/>
    <property type="molecule type" value="Genomic_DNA"/>
</dbReference>
<accession>A0A6G2CPY5</accession>
<sequence>MSELDIIRMIQSIHNEVLDQVVQFITMLGESAVILSVILCIYWGYNKKFGEYIGYSYFTSCLLNNWIKNIFKAERPIGKEGIRSLRTQTATGYSFPSGHTQGASSTYFAIGIFLKKRSIRWGSLLLILLVAISRLYLGVHYPRDVIVGLLLGIIVATITYYLYERTENKQFLYLATLIVFIPGIFMTSIDFSKSLGTFIGFALGTTIEKRYIQFQENTTLVIKILRCLIGILVILSLKHVFKEILGEVRNATFIIYSSISFIGFGIYPLFFKGKGQEKK</sequence>
<reference evidence="1" key="1">
    <citation type="journal article" date="2019" name="Nat. Med.">
        <title>A library of human gut bacterial isolates paired with longitudinal multiomics data enables mechanistic microbiome research.</title>
        <authorList>
            <person name="Poyet M."/>
            <person name="Groussin M."/>
            <person name="Gibbons S.M."/>
            <person name="Avila-Pacheco J."/>
            <person name="Jiang X."/>
            <person name="Kearney S.M."/>
            <person name="Perrotta A.R."/>
            <person name="Berdy B."/>
            <person name="Zhao S."/>
            <person name="Lieberman T.D."/>
            <person name="Swanson P.K."/>
            <person name="Smith M."/>
            <person name="Roesemann S."/>
            <person name="Alexander J.E."/>
            <person name="Rich S.A."/>
            <person name="Livny J."/>
            <person name="Vlamakis H."/>
            <person name="Clish C."/>
            <person name="Bullock K."/>
            <person name="Deik A."/>
            <person name="Scott J."/>
            <person name="Pierce K.A."/>
            <person name="Xavier R.J."/>
            <person name="Alm E.J."/>
        </authorList>
    </citation>
    <scope>NUCLEOTIDE SEQUENCE</scope>
    <source>
        <strain evidence="1">BIOML-A179</strain>
    </source>
</reference>
<evidence type="ECO:0000313" key="1">
    <source>
        <dbReference type="EMBL" id="MTL94789.1"/>
    </source>
</evidence>
<dbReference type="Gene3D" id="1.20.144.10">
    <property type="entry name" value="Phosphatidic acid phosphatase type 2/haloperoxidase"/>
    <property type="match status" value="1"/>
</dbReference>
<dbReference type="PANTHER" id="PTHR14969:SF13">
    <property type="entry name" value="AT30094P"/>
    <property type="match status" value="1"/>
</dbReference>
<comment type="caution">
    <text evidence="1">The sequence shown here is derived from an EMBL/GenBank/DDBJ whole genome shotgun (WGS) entry which is preliminary data.</text>
</comment>
<gene>
    <name evidence="1" type="ORF">GMA64_09640</name>
</gene>
<dbReference type="Pfam" id="PF01569">
    <property type="entry name" value="PAP2"/>
    <property type="match status" value="1"/>
</dbReference>
<dbReference type="AlphaFoldDB" id="A0A6G2CPY5"/>
<dbReference type="InterPro" id="IPR000326">
    <property type="entry name" value="PAP2/HPO"/>
</dbReference>
<dbReference type="SUPFAM" id="SSF48317">
    <property type="entry name" value="Acid phosphatase/Vanadium-dependent haloperoxidase"/>
    <property type="match status" value="1"/>
</dbReference>
<organism evidence="1">
    <name type="scientific">Turicibacter sanguinis</name>
    <dbReference type="NCBI Taxonomy" id="154288"/>
    <lineage>
        <taxon>Bacteria</taxon>
        <taxon>Bacillati</taxon>
        <taxon>Bacillota</taxon>
        <taxon>Erysipelotrichia</taxon>
        <taxon>Erysipelotrichales</taxon>
        <taxon>Turicibacteraceae</taxon>
        <taxon>Turicibacter</taxon>
    </lineage>
</organism>
<dbReference type="PANTHER" id="PTHR14969">
    <property type="entry name" value="SPHINGOSINE-1-PHOSPHATE PHOSPHOHYDROLASE"/>
    <property type="match status" value="1"/>
</dbReference>
<proteinExistence type="predicted"/>
<dbReference type="SMART" id="SM00014">
    <property type="entry name" value="acidPPc"/>
    <property type="match status" value="1"/>
</dbReference>
<dbReference type="InterPro" id="IPR036938">
    <property type="entry name" value="PAP2/HPO_sf"/>
</dbReference>
<dbReference type="RefSeq" id="WP_129821540.1">
    <property type="nucleotide sequence ID" value="NZ_JADPLS010000020.1"/>
</dbReference>